<proteinExistence type="predicted"/>
<dbReference type="PROSITE" id="PS51257">
    <property type="entry name" value="PROKAR_LIPOPROTEIN"/>
    <property type="match status" value="1"/>
</dbReference>
<dbReference type="PATRIC" id="fig|316.101.peg.763"/>
<dbReference type="AlphaFoldDB" id="A0A0D9AS35"/>
<dbReference type="RefSeq" id="WP_045161086.1">
    <property type="nucleotide sequence ID" value="NZ_JYHV01000011.1"/>
</dbReference>
<sequence length="230" mass="24741">MNMSKAFLISVVLSNVMLGGCASKVTEEGQYSGFLTSYEGLKQTTSANGQPVMRWVAEGFNPDAYDTIVFDQLELYPTPKPNERINLQTLRELQLLTSTSVKSALAQKYTIVPSEDAALASSRSLVLNAAITGVTASNEGMQWYEVLPVTAVAGMVAGAAGYRDQNTELYVEADLLDAATGQPVVKIVRKVLGDTLGSSRQAITVNDFKSAIKGLAEDVNAFVNNRYEAN</sequence>
<comment type="caution">
    <text evidence="1">The sequence shown here is derived from an EMBL/GenBank/DDBJ whole genome shotgun (WGS) entry which is preliminary data.</text>
</comment>
<reference evidence="1 2" key="1">
    <citation type="submission" date="2015-02" db="EMBL/GenBank/DDBJ databases">
        <title>Draft genome sequence of Pseudomonas stutzeri NT0128 isolated from wheat (Triticum turgidum) rhizosphere.</title>
        <authorList>
            <person name="Tovi N."/>
            <person name="Frenk S."/>
            <person name="Hadar Y."/>
            <person name="Minz D."/>
        </authorList>
    </citation>
    <scope>NUCLEOTIDE SEQUENCE [LARGE SCALE GENOMIC DNA]</scope>
    <source>
        <strain evidence="1 2">NT0128</strain>
    </source>
</reference>
<dbReference type="OrthoDB" id="6192874at2"/>
<dbReference type="Pfam" id="PF11769">
    <property type="entry name" value="DUF3313"/>
    <property type="match status" value="1"/>
</dbReference>
<evidence type="ECO:0000313" key="2">
    <source>
        <dbReference type="Proteomes" id="UP000032487"/>
    </source>
</evidence>
<dbReference type="EMBL" id="JYHV01000011">
    <property type="protein sequence ID" value="KJH83577.1"/>
    <property type="molecule type" value="Genomic_DNA"/>
</dbReference>
<gene>
    <name evidence="1" type="ORF">UF78_05865</name>
</gene>
<evidence type="ECO:0000313" key="1">
    <source>
        <dbReference type="EMBL" id="KJH83577.1"/>
    </source>
</evidence>
<organism evidence="1 2">
    <name type="scientific">Stutzerimonas stutzeri</name>
    <name type="common">Pseudomonas stutzeri</name>
    <dbReference type="NCBI Taxonomy" id="316"/>
    <lineage>
        <taxon>Bacteria</taxon>
        <taxon>Pseudomonadati</taxon>
        <taxon>Pseudomonadota</taxon>
        <taxon>Gammaproteobacteria</taxon>
        <taxon>Pseudomonadales</taxon>
        <taxon>Pseudomonadaceae</taxon>
        <taxon>Stutzerimonas</taxon>
    </lineage>
</organism>
<dbReference type="Proteomes" id="UP000032487">
    <property type="component" value="Unassembled WGS sequence"/>
</dbReference>
<accession>A0A0D9AS35</accession>
<protein>
    <submittedName>
        <fullName evidence="1">NhaP-type Na+(K+)/H+ antiporter</fullName>
    </submittedName>
</protein>
<dbReference type="InterPro" id="IPR021747">
    <property type="entry name" value="DUF3313"/>
</dbReference>
<name>A0A0D9AS35_STUST</name>